<dbReference type="Gene3D" id="1.10.506.10">
    <property type="entry name" value="GTPase Activation - p120gap, domain 1"/>
    <property type="match status" value="1"/>
</dbReference>
<keyword evidence="2" id="KW-0343">GTPase activation</keyword>
<evidence type="ECO:0000259" key="8">
    <source>
        <dbReference type="PROSITE" id="PS50018"/>
    </source>
</evidence>
<feature type="region of interest" description="Disordered" evidence="5">
    <location>
        <begin position="1080"/>
        <end position="1113"/>
    </location>
</feature>
<keyword evidence="1 3" id="KW-0728">SH3 domain</keyword>
<evidence type="ECO:0000259" key="6">
    <source>
        <dbReference type="PROSITE" id="PS50002"/>
    </source>
</evidence>
<feature type="compositionally biased region" description="Basic residues" evidence="5">
    <location>
        <begin position="1317"/>
        <end position="1332"/>
    </location>
</feature>
<dbReference type="Gene3D" id="2.30.29.30">
    <property type="entry name" value="Pleckstrin-homology domain (PH domain)/Phosphotyrosine-binding domain (PTB)"/>
    <property type="match status" value="6"/>
</dbReference>
<dbReference type="SMART" id="SM00323">
    <property type="entry name" value="RasGAP"/>
    <property type="match status" value="1"/>
</dbReference>
<dbReference type="SMART" id="SM00233">
    <property type="entry name" value="PH"/>
    <property type="match status" value="6"/>
</dbReference>
<feature type="domain" description="PH" evidence="7">
    <location>
        <begin position="1496"/>
        <end position="1597"/>
    </location>
</feature>
<feature type="domain" description="PH" evidence="7">
    <location>
        <begin position="71"/>
        <end position="168"/>
    </location>
</feature>
<dbReference type="Pfam" id="PF00616">
    <property type="entry name" value="RasGAP"/>
    <property type="match status" value="1"/>
</dbReference>
<dbReference type="Proteomes" id="UP001150062">
    <property type="component" value="Unassembled WGS sequence"/>
</dbReference>
<protein>
    <submittedName>
        <fullName evidence="9">Neurofibromin</fullName>
    </submittedName>
</protein>
<dbReference type="InterPro" id="IPR008936">
    <property type="entry name" value="Rho_GTPase_activation_prot"/>
</dbReference>
<comment type="caution">
    <text evidence="9">The sequence shown here is derived from an EMBL/GenBank/DDBJ whole genome shotgun (WGS) entry which is preliminary data.</text>
</comment>
<evidence type="ECO:0000256" key="3">
    <source>
        <dbReference type="PROSITE-ProRule" id="PRU00192"/>
    </source>
</evidence>
<dbReference type="Gene3D" id="2.30.30.40">
    <property type="entry name" value="SH3 Domains"/>
    <property type="match status" value="1"/>
</dbReference>
<dbReference type="InterPro" id="IPR001936">
    <property type="entry name" value="RasGAP_dom"/>
</dbReference>
<evidence type="ECO:0000313" key="9">
    <source>
        <dbReference type="EMBL" id="KAJ6246468.1"/>
    </source>
</evidence>
<keyword evidence="4" id="KW-0175">Coiled coil</keyword>
<dbReference type="InterPro" id="IPR011993">
    <property type="entry name" value="PH-like_dom_sf"/>
</dbReference>
<keyword evidence="10" id="KW-1185">Reference proteome</keyword>
<dbReference type="PROSITE" id="PS50002">
    <property type="entry name" value="SH3"/>
    <property type="match status" value="1"/>
</dbReference>
<accession>A0ABQ8YPC6</accession>
<feature type="compositionally biased region" description="Low complexity" evidence="5">
    <location>
        <begin position="2159"/>
        <end position="2175"/>
    </location>
</feature>
<evidence type="ECO:0000256" key="4">
    <source>
        <dbReference type="SAM" id="Coils"/>
    </source>
</evidence>
<feature type="domain" description="PH" evidence="7">
    <location>
        <begin position="1122"/>
        <end position="1215"/>
    </location>
</feature>
<dbReference type="InterPro" id="IPR039360">
    <property type="entry name" value="Ras_GTPase"/>
</dbReference>
<gene>
    <name evidence="9" type="ORF">M0813_19135</name>
</gene>
<name>A0ABQ8YPC6_9EUKA</name>
<feature type="domain" description="PH" evidence="7">
    <location>
        <begin position="753"/>
        <end position="852"/>
    </location>
</feature>
<feature type="compositionally biased region" description="Polar residues" evidence="5">
    <location>
        <begin position="2149"/>
        <end position="2158"/>
    </location>
</feature>
<proteinExistence type="predicted"/>
<dbReference type="InterPro" id="IPR001849">
    <property type="entry name" value="PH_domain"/>
</dbReference>
<dbReference type="SUPFAM" id="SSF50729">
    <property type="entry name" value="PH domain-like"/>
    <property type="match status" value="6"/>
</dbReference>
<feature type="region of interest" description="Disordered" evidence="5">
    <location>
        <begin position="2137"/>
        <end position="2198"/>
    </location>
</feature>
<sequence>MFKKGYSDNIKKIEDEFISFYNKLHPNEPLQRGGTFEQYLDGLSGKTKKKTKSTDQPIFTLRSPKGFPVLPFHKYGFLAKLGSGRWNKRHIVLMSHELRYYGSNPLESEEKPHGVIDLSQIFAVESCEGLYNRDHTFRVITQKKSIVFQANCKEEMEDWINYLSLPQMVFRLCSRPARLSDVSVYRYLLNFLDFLKTSLDALVSNWKKTLALDNSLKNKAATLINNRIEDCLEFVKQIPNWKNLFVVKSLIAKKKNLLKYKKLALTTGTISQNIQEGWLAYKKWDIVPIYDDSSETQWIGLKGEKIGLVNPKNCLVLQAKGKVKAKKAKKGKKGKKGKNKIIPLKKLTEKNLFTDYYKNKDPKNRDLGKYYENLPFCTSGYLNRYFDNRSFRKDLKKNYFGIYNFRLFIWNSKDQSDPNLLLPIQNILSITKAEAKVNKEFSFEIQSRDHSIVCNCNEKEDFDKWVNLLKILRTVVLYSSPVARDMIATQRKDVKRAMGYFDLCIKNEIEQYLKFKGLFQKNLSWDFKDIEISGKKKSNYSHCEKHYLEIRSFLLKYKLEEFKYVQKIICTILARLNFPTLKAKQVILTTNEIEIKENNLGFKIKKNKFYQIKENHDDNEKLQILFIDKKLEKKKKAEKGTGIGKGKLKGKGKVKGKGDDEEEEKENIILNIQKKDLNFIDLAFQFGVFLKSSMHSMDNDRYKYLSSTDLLLTDLTTLSSVYGSLNKTSELKRIAFRLLQEIEIAEKHNLEYPIQKAGFLFMEEKSKNKTVKRWCVAKSWYFGYYESTMAIQPIGAYDLRQISTIEKIISTTNLDEIFYFELKFKGGINLVLGANDQKSFLDWIEVLYKIKIFHNLTKPARIGENKEEKNKKYLSTLSYLKKQIHEQIQLKEKLEEFLNCAMDDRISSKRDPKKEINEAKRLVNTLEHYYSRFLSEFARYNIDDPKDNRKRVIIVKEIAEEDKKNKKLIKFKLNQFFIYLEHVDHDLIKVQNVENKQQGLIKREYLEIIIPSISLIKKKKKIKNVINNNLENEFIHDIDDNIEMERKKNQNLLKSIIQDMILNFKNKQLQNISQNENNEFNNINSIENNNSNNNDDDDGDNNNENKMKKEQNENKEFQTKLPIFLQSKIQKKEQGKSVKWMKRSLVIIDWHIIIYKKNKFQTLKDLHDLLSCEIIKTNELKNTFLLLFPQEDWMIKVETEKECQVWHHILESVLTLNLLTKPIDEINYIKLQPKFIQMINWVTREIGQMGNRNGELAKILSTTNETNNKDYLTDLSTINERIFLNKKWINHLKNWKGWLLSRLCRLEINHSNDNQNKKKKNSKKSTTNRKDHKITNENNANDNNVNVDSSDDQNKKLIDNRARGFALKRYKKQKSNELTIRENEFLLILEENEDTFKLKNYKNQKGLVLKELVEKVIPEEIIKKKETSVFDKNNKRNDKSNLSGNNNYSFTENEIEEIEKDMEQNLTKLRNNERIELANRIIDYWKFNNKHLLNFPMYCNGYLRLSSFSLKGSTTKRFCELKSWLLFIYLNENKENLKQIYDLRDLMSVEKIEKKNKNVKEKDFSFLIKTRTFEKKFTVTTEIQYEKWVVSLNMIKDFSFLLTPWGEDKKHLEIRNNRVIKLFNWVGLEANAVIQERLGNESLFQYYNDINDNSVISNLERVNETLSKRIKLLKTWQKRITCALFNSKFNLKKIDLDENFNNYSSIGYCNKSYFKVNNEENNSIIYINDNENENENENDNKDEGKIVNHKKYDWYLILDSLTNIKDSEFLNVQNLLRPEIKGKIGKRNLIIIKRDLEKLKLNYNFSNYLRKSLKVYIVDPGNGNRLKNPPIHKEGMVNYFTIGKLSSKWVKRFLKLDGYNLEIYKGVHDKQPIETISLYCLFLVNVLDESKIPMANTLASNYLSNCFEIIIQEKSYKFSFSENKIKDIWYMNMGFLHNFYDFQTLPLQKDYNIKTEKYKLESLNEWFQNQKQYSLNERNGFYQMIECYSNENQRKYISNEKLSKIQLQLENNSIFFSKLQNWQKKILSNLLRIKIQLNELNLNIKLDGDENNNGGGDDVGQNKNKSVGQGKGVSVKNNHVAYILSHFKKDNIEIEFGNWLQIKEINNDRQYGLLIFNEQIIKIPQKYFVIIKPSKPQQFKNSDQDNIKNETNISSNTGNDNDNNNNNNNNNNELNENAKDESKSTNLQRKDSSKFGFNKDDYDEEMQLDLRFSKGKLILQEMLFQYPHFDLAKTLLEINDLNSALLPRLLTTIFQVRNYNIELIDLAIKSEVKITVAYNTLFRGNTIAAKLISNYSKLIGKKFVVKIYRPIITEIINHNSSFEIIKERANENENIEENQQKIIKYVNLLLNTLLENAHRVPLVLRELAFRIYEHSAIRFPEAKYITIAGFFFLRFICPSVTVPEQFGIIDDVPSTTSRRALVLISKIIQNIANGTPFTESFLAPFNTILHQFIPKIKKFMNFLIQPFFISLTKKRETVLVIGEKDNKFVCCHGKSLKLPIFYLSTEQLNLNIRLSYFPKEQLIIQDEEYHTAINQLYNLLSPQKIQIQILNEFRNDYDFRKKFNYIFDQNN</sequence>
<feature type="domain" description="SH3" evidence="6">
    <location>
        <begin position="1359"/>
        <end position="1418"/>
    </location>
</feature>
<dbReference type="EMBL" id="JAOAOG010000133">
    <property type="protein sequence ID" value="KAJ6246468.1"/>
    <property type="molecule type" value="Genomic_DNA"/>
</dbReference>
<feature type="domain" description="Ras-GAP" evidence="8">
    <location>
        <begin position="2242"/>
        <end position="2433"/>
    </location>
</feature>
<dbReference type="PANTHER" id="PTHR10194">
    <property type="entry name" value="RAS GTPASE-ACTIVATING PROTEINS"/>
    <property type="match status" value="1"/>
</dbReference>
<dbReference type="PROSITE" id="PS50018">
    <property type="entry name" value="RAS_GTPASE_ACTIV_2"/>
    <property type="match status" value="1"/>
</dbReference>
<organism evidence="9 10">
    <name type="scientific">Anaeramoeba flamelloides</name>
    <dbReference type="NCBI Taxonomy" id="1746091"/>
    <lineage>
        <taxon>Eukaryota</taxon>
        <taxon>Metamonada</taxon>
        <taxon>Anaeramoebidae</taxon>
        <taxon>Anaeramoeba</taxon>
    </lineage>
</organism>
<feature type="domain" description="PH" evidence="7">
    <location>
        <begin position="1830"/>
        <end position="1938"/>
    </location>
</feature>
<evidence type="ECO:0000313" key="10">
    <source>
        <dbReference type="Proteomes" id="UP001150062"/>
    </source>
</evidence>
<evidence type="ECO:0000256" key="1">
    <source>
        <dbReference type="ARBA" id="ARBA00022443"/>
    </source>
</evidence>
<feature type="coiled-coil region" evidence="4">
    <location>
        <begin position="1448"/>
        <end position="1475"/>
    </location>
</feature>
<feature type="domain" description="PH" evidence="7">
    <location>
        <begin position="375"/>
        <end position="474"/>
    </location>
</feature>
<feature type="compositionally biased region" description="Low complexity" evidence="5">
    <location>
        <begin position="1080"/>
        <end position="1093"/>
    </location>
</feature>
<evidence type="ECO:0000256" key="5">
    <source>
        <dbReference type="SAM" id="MobiDB-lite"/>
    </source>
</evidence>
<feature type="compositionally biased region" description="Basic and acidic residues" evidence="5">
    <location>
        <begin position="2176"/>
        <end position="2198"/>
    </location>
</feature>
<reference evidence="9" key="1">
    <citation type="submission" date="2022-08" db="EMBL/GenBank/DDBJ databases">
        <title>Novel sulfate-reducing endosymbionts in the free-living metamonad Anaeramoeba.</title>
        <authorList>
            <person name="Jerlstrom-Hultqvist J."/>
            <person name="Cepicka I."/>
            <person name="Gallot-Lavallee L."/>
            <person name="Salas-Leiva D."/>
            <person name="Curtis B.A."/>
            <person name="Zahonova K."/>
            <person name="Pipaliya S."/>
            <person name="Dacks J."/>
            <person name="Roger A.J."/>
        </authorList>
    </citation>
    <scope>NUCLEOTIDE SEQUENCE</scope>
    <source>
        <strain evidence="9">Schooner1</strain>
    </source>
</reference>
<evidence type="ECO:0000256" key="2">
    <source>
        <dbReference type="ARBA" id="ARBA00022468"/>
    </source>
</evidence>
<dbReference type="CDD" id="cd00821">
    <property type="entry name" value="PH"/>
    <property type="match status" value="1"/>
</dbReference>
<evidence type="ECO:0000259" key="7">
    <source>
        <dbReference type="PROSITE" id="PS50003"/>
    </source>
</evidence>
<feature type="region of interest" description="Disordered" evidence="5">
    <location>
        <begin position="1312"/>
        <end position="1354"/>
    </location>
</feature>
<dbReference type="SUPFAM" id="SSF48350">
    <property type="entry name" value="GTPase activation domain, GAP"/>
    <property type="match status" value="1"/>
</dbReference>
<dbReference type="Pfam" id="PF00169">
    <property type="entry name" value="PH"/>
    <property type="match status" value="1"/>
</dbReference>
<dbReference type="PROSITE" id="PS50003">
    <property type="entry name" value="PH_DOMAIN"/>
    <property type="match status" value="6"/>
</dbReference>
<feature type="compositionally biased region" description="Basic and acidic residues" evidence="5">
    <location>
        <begin position="1103"/>
        <end position="1113"/>
    </location>
</feature>
<dbReference type="InterPro" id="IPR001452">
    <property type="entry name" value="SH3_domain"/>
</dbReference>
<feature type="compositionally biased region" description="Low complexity" evidence="5">
    <location>
        <begin position="1336"/>
        <end position="1348"/>
    </location>
</feature>